<name>A0ACB6FK47_9PLEO</name>
<evidence type="ECO:0000313" key="2">
    <source>
        <dbReference type="Proteomes" id="UP000293547"/>
    </source>
</evidence>
<evidence type="ECO:0000313" key="1">
    <source>
        <dbReference type="EMBL" id="KAB2104778.1"/>
    </source>
</evidence>
<organism evidence="1 2">
    <name type="scientific">Alternaria gaisen</name>
    <dbReference type="NCBI Taxonomy" id="167740"/>
    <lineage>
        <taxon>Eukaryota</taxon>
        <taxon>Fungi</taxon>
        <taxon>Dikarya</taxon>
        <taxon>Ascomycota</taxon>
        <taxon>Pezizomycotina</taxon>
        <taxon>Dothideomycetes</taxon>
        <taxon>Pleosporomycetidae</taxon>
        <taxon>Pleosporales</taxon>
        <taxon>Pleosporineae</taxon>
        <taxon>Pleosporaceae</taxon>
        <taxon>Alternaria</taxon>
        <taxon>Alternaria sect. Alternaria</taxon>
    </lineage>
</organism>
<comment type="caution">
    <text evidence="1">The sequence shown here is derived from an EMBL/GenBank/DDBJ whole genome shotgun (WGS) entry which is preliminary data.</text>
</comment>
<dbReference type="Proteomes" id="UP000293547">
    <property type="component" value="Unassembled WGS sequence"/>
</dbReference>
<protein>
    <submittedName>
        <fullName evidence="1">Uncharacterized protein</fullName>
    </submittedName>
</protein>
<reference evidence="1 2" key="1">
    <citation type="journal article" date="2019" name="bioRxiv">
        <title>Genomics, evolutionary history and diagnostics of the Alternaria alternata species group including apple and Asian pear pathotypes.</title>
        <authorList>
            <person name="Armitage A.D."/>
            <person name="Cockerton H.M."/>
            <person name="Sreenivasaprasad S."/>
            <person name="Woodhall J.W."/>
            <person name="Lane C.R."/>
            <person name="Harrison R.J."/>
            <person name="Clarkson J.P."/>
        </authorList>
    </citation>
    <scope>NUCLEOTIDE SEQUENCE [LARGE SCALE GENOMIC DNA]</scope>
    <source>
        <strain evidence="1 2">FERA 650</strain>
    </source>
</reference>
<proteinExistence type="predicted"/>
<gene>
    <name evidence="1" type="ORF">AG0111_0g7145</name>
</gene>
<keyword evidence="2" id="KW-1185">Reference proteome</keyword>
<sequence length="501" mass="58759">MDAHTAMTEDETKDKPLKHLIEDRERIDRSRETLYPCDISGPYDPVEPIPQGVRRPVIRIRFRKIPTPYDGGCNSIEVQLRALTGLEPHLLSTDNQTSTSGCLFQSPDKGNIWLETPIHCRPFLFLWMMRSHEMEWEIVFAYGEKFWNKNPSEFWSSGYRQIQDMARNSARQNTDAFNPAFAFVSDVVKSYIANIASQAETIHKKILAVETALEAKDSLKLSEQLRQLNHISKIIAASPLEELFQFGDDAARWASKLLKSSNYNWEAQDLLFLARSQREHHPERLRTHIAELRTQIADIAAEIQQERDEKRDKKEKERDDRRQTRYDLEDARQKLEDERYKEEKKRRGERETELRNRETERKTLETARNKLADDQRVKDELRAEREEELLDQSIRIAKETRRDSRTMRGIAWVTVCFLPATFVSSFFGMNFFTGINAEFPNIPFNESRKGVWMFFVVALPLTVAVVLAFYAWDDFEKKKDKQRLEENTRKKTQVKSEDSDA</sequence>
<accession>A0ACB6FK47</accession>
<dbReference type="EMBL" id="PDWZ02000006">
    <property type="protein sequence ID" value="KAB2104778.1"/>
    <property type="molecule type" value="Genomic_DNA"/>
</dbReference>